<keyword evidence="6 8" id="KW-1133">Transmembrane helix</keyword>
<organism evidence="9 10">
    <name type="scientific">Propionibacterium cyclohexanicum</name>
    <dbReference type="NCBI Taxonomy" id="64702"/>
    <lineage>
        <taxon>Bacteria</taxon>
        <taxon>Bacillati</taxon>
        <taxon>Actinomycetota</taxon>
        <taxon>Actinomycetes</taxon>
        <taxon>Propionibacteriales</taxon>
        <taxon>Propionibacteriaceae</taxon>
        <taxon>Propionibacterium</taxon>
    </lineage>
</organism>
<evidence type="ECO:0000256" key="5">
    <source>
        <dbReference type="ARBA" id="ARBA00022692"/>
    </source>
</evidence>
<dbReference type="EMBL" id="FOGZ01000004">
    <property type="protein sequence ID" value="SER62645.1"/>
    <property type="molecule type" value="Genomic_DNA"/>
</dbReference>
<evidence type="ECO:0000256" key="2">
    <source>
        <dbReference type="ARBA" id="ARBA00010145"/>
    </source>
</evidence>
<comment type="similarity">
    <text evidence="2">Belongs to the auxin efflux carrier (TC 2.A.69) family.</text>
</comment>
<protein>
    <recommendedName>
        <fullName evidence="11">Permease</fullName>
    </recommendedName>
</protein>
<dbReference type="InterPro" id="IPR038770">
    <property type="entry name" value="Na+/solute_symporter_sf"/>
</dbReference>
<dbReference type="GO" id="GO:0055085">
    <property type="term" value="P:transmembrane transport"/>
    <property type="evidence" value="ECO:0007669"/>
    <property type="project" value="InterPro"/>
</dbReference>
<feature type="transmembrane region" description="Helical" evidence="8">
    <location>
        <begin position="139"/>
        <end position="162"/>
    </location>
</feature>
<evidence type="ECO:0000256" key="7">
    <source>
        <dbReference type="ARBA" id="ARBA00023136"/>
    </source>
</evidence>
<feature type="transmembrane region" description="Helical" evidence="8">
    <location>
        <begin position="110"/>
        <end position="133"/>
    </location>
</feature>
<name>A0A1H9QQY3_9ACTN</name>
<reference evidence="9 10" key="1">
    <citation type="submission" date="2016-10" db="EMBL/GenBank/DDBJ databases">
        <authorList>
            <person name="de Groot N.N."/>
        </authorList>
    </citation>
    <scope>NUCLEOTIDE SEQUENCE [LARGE SCALE GENOMIC DNA]</scope>
    <source>
        <strain evidence="9 10">DSM 16859</strain>
    </source>
</reference>
<keyword evidence="7 8" id="KW-0472">Membrane</keyword>
<dbReference type="Gene3D" id="1.20.1530.20">
    <property type="match status" value="1"/>
</dbReference>
<evidence type="ECO:0008006" key="11">
    <source>
        <dbReference type="Google" id="ProtNLM"/>
    </source>
</evidence>
<evidence type="ECO:0000256" key="4">
    <source>
        <dbReference type="ARBA" id="ARBA00022475"/>
    </source>
</evidence>
<keyword evidence="10" id="KW-1185">Reference proteome</keyword>
<evidence type="ECO:0000256" key="3">
    <source>
        <dbReference type="ARBA" id="ARBA00022448"/>
    </source>
</evidence>
<feature type="transmembrane region" description="Helical" evidence="8">
    <location>
        <begin position="272"/>
        <end position="292"/>
    </location>
</feature>
<accession>A0A1H9QQY3</accession>
<evidence type="ECO:0000256" key="1">
    <source>
        <dbReference type="ARBA" id="ARBA00004651"/>
    </source>
</evidence>
<gene>
    <name evidence="9" type="ORF">SAMN05443377_10455</name>
</gene>
<dbReference type="PANTHER" id="PTHR36838:SF1">
    <property type="entry name" value="SLR1864 PROTEIN"/>
    <property type="match status" value="1"/>
</dbReference>
<feature type="transmembrane region" description="Helical" evidence="8">
    <location>
        <begin position="54"/>
        <end position="71"/>
    </location>
</feature>
<evidence type="ECO:0000256" key="8">
    <source>
        <dbReference type="SAM" id="Phobius"/>
    </source>
</evidence>
<evidence type="ECO:0000313" key="9">
    <source>
        <dbReference type="EMBL" id="SER62645.1"/>
    </source>
</evidence>
<feature type="transmembrane region" description="Helical" evidence="8">
    <location>
        <begin position="77"/>
        <end position="98"/>
    </location>
</feature>
<evidence type="ECO:0000313" key="10">
    <source>
        <dbReference type="Proteomes" id="UP000198815"/>
    </source>
</evidence>
<feature type="transmembrane region" description="Helical" evidence="8">
    <location>
        <begin position="212"/>
        <end position="232"/>
    </location>
</feature>
<dbReference type="Proteomes" id="UP000198815">
    <property type="component" value="Unassembled WGS sequence"/>
</dbReference>
<keyword evidence="5 8" id="KW-0812">Transmembrane</keyword>
<feature type="transmembrane region" description="Helical" evidence="8">
    <location>
        <begin position="244"/>
        <end position="266"/>
    </location>
</feature>
<evidence type="ECO:0000256" key="6">
    <source>
        <dbReference type="ARBA" id="ARBA00022989"/>
    </source>
</evidence>
<feature type="transmembrane region" description="Helical" evidence="8">
    <location>
        <begin position="20"/>
        <end position="42"/>
    </location>
</feature>
<comment type="subcellular location">
    <subcellularLocation>
        <location evidence="1">Cell membrane</location>
        <topology evidence="1">Multi-pass membrane protein</topology>
    </subcellularLocation>
</comment>
<feature type="transmembrane region" description="Helical" evidence="8">
    <location>
        <begin position="304"/>
        <end position="326"/>
    </location>
</feature>
<feature type="transmembrane region" description="Helical" evidence="8">
    <location>
        <begin position="183"/>
        <end position="200"/>
    </location>
</feature>
<dbReference type="STRING" id="64702.SAMN05443377_10455"/>
<keyword evidence="4" id="KW-1003">Cell membrane</keyword>
<dbReference type="InterPro" id="IPR004776">
    <property type="entry name" value="Mem_transp_PIN-like"/>
</dbReference>
<keyword evidence="3" id="KW-0813">Transport</keyword>
<dbReference type="Pfam" id="PF03547">
    <property type="entry name" value="Mem_trans"/>
    <property type="match status" value="2"/>
</dbReference>
<sequence>MWVHPRRCPECVHSQSVFDVLSGFVTIWVVIGVGVLVARLGVLDESAEKVLNRLAFAVGMPSLMFVTLSRANASRIFSTNVLVGLIAVGVSILAYLLASYLRPRASTGHRVIGAFCACYVNANNMGIPISAYVMKDTSWVAPLLLMQQGLMQPIGLSILDLLETRRAGRASSWLRNMTTPLRNPMTLGVLLGLVFNLAHLPVPRLVGDSLDLLGGLAVPCMLIAYGISLRNGLHFHLDEGAETLYLCVLKLFVQPLAALAFAWLLGLDQATALAAVVLAALPTAQNVFVFSSRYGIAQRLCRDVILITTLCSIVTIAGFVALVHLIW</sequence>
<dbReference type="GO" id="GO:0005886">
    <property type="term" value="C:plasma membrane"/>
    <property type="evidence" value="ECO:0007669"/>
    <property type="project" value="UniProtKB-SubCell"/>
</dbReference>
<dbReference type="AlphaFoldDB" id="A0A1H9QQY3"/>
<proteinExistence type="inferred from homology"/>
<dbReference type="PANTHER" id="PTHR36838">
    <property type="entry name" value="AUXIN EFFLUX CARRIER FAMILY PROTEIN"/>
    <property type="match status" value="1"/>
</dbReference>